<dbReference type="EMBL" id="KX008963">
    <property type="protein sequence ID" value="AOM63363.1"/>
    <property type="molecule type" value="Genomic_DNA"/>
</dbReference>
<evidence type="ECO:0000313" key="1">
    <source>
        <dbReference type="EMBL" id="AOM63363.1"/>
    </source>
</evidence>
<dbReference type="Proteomes" id="UP000232488">
    <property type="component" value="Segment"/>
</dbReference>
<proteinExistence type="predicted"/>
<dbReference type="KEGG" id="vg:37618413"/>
<organism evidence="1 2">
    <name type="scientific">Heterosigma akashiwo virus 01</name>
    <name type="common">HaV01</name>
    <dbReference type="NCBI Taxonomy" id="97195"/>
    <lineage>
        <taxon>Viruses</taxon>
        <taxon>Varidnaviria</taxon>
        <taxon>Bamfordvirae</taxon>
        <taxon>Nucleocytoviricota</taxon>
        <taxon>Megaviricetes</taxon>
        <taxon>Algavirales</taxon>
        <taxon>Phycodnaviridae</taxon>
        <taxon>Raphidovirus</taxon>
        <taxon>Raphidovirus japonicum</taxon>
    </lineage>
</organism>
<dbReference type="RefSeq" id="YP_009507429.1">
    <property type="nucleotide sequence ID" value="NC_038553.1"/>
</dbReference>
<reference evidence="1 2" key="1">
    <citation type="submission" date="2016-03" db="EMBL/GenBank/DDBJ databases">
        <title>Genome sequences of a Phycodnavirus, Heterosigma akashiwo virus strain 53.</title>
        <authorList>
            <person name="Ueki S."/>
            <person name="Ogura Y."/>
            <person name="Hayashi T."/>
        </authorList>
    </citation>
    <scope>NUCLEOTIDE SEQUENCE [LARGE SCALE GENOMIC DNA]</scope>
    <source>
        <strain evidence="1">HaV53</strain>
    </source>
</reference>
<gene>
    <name evidence="1" type="primary">HaV53_ORF32</name>
</gene>
<keyword evidence="2" id="KW-1185">Reference proteome</keyword>
<sequence length="351" mass="40115">MVKCVSYDGDMDSEVKSYDDTVKHFSELSISVIERQQYNIEMCYYKSYETDLEADTDLKIFGEPLEIGYVSTQIDHSEDSNEGELEWLEVQTFVQYPYHIDTTVLQDELGNEIKVMDLKTDPSYETSCSPADPDEGTACVQILSVKDIGQEYFPACGTSDPWSYQIFLTFNCWDNTNVVCNTQNPPIEGNSLITFEIDPAVCNVMLTEEETFVVDTELRVYKDITMAPESEYSQFAYEDRMYFYLTYDAPNNTEFELVDVVLTRDCDLEAVEPMYNNMEDPCDESDVVSYMWNFGGSPGNQQLGGQGLIETGYPPPSGIVMPNHASRDNVVMWKDYDEHNPNVPNDKYVVF</sequence>
<protein>
    <submittedName>
        <fullName evidence="1">Uncharacterized protein</fullName>
    </submittedName>
</protein>
<organismHost>
    <name type="scientific">Heterosigma akashiwo</name>
    <name type="common">Chromophytic alga</name>
    <name type="synonym">Heterosigma carterae</name>
    <dbReference type="NCBI Taxonomy" id="2829"/>
</organismHost>
<dbReference type="GeneID" id="37618413"/>
<name>A0A1C9C500_HAV01</name>
<evidence type="ECO:0000313" key="2">
    <source>
        <dbReference type="Proteomes" id="UP000232488"/>
    </source>
</evidence>
<accession>A0A1C9C500</accession>